<feature type="compositionally biased region" description="Acidic residues" evidence="1">
    <location>
        <begin position="590"/>
        <end position="607"/>
    </location>
</feature>
<feature type="region of interest" description="Disordered" evidence="1">
    <location>
        <begin position="590"/>
        <end position="610"/>
    </location>
</feature>
<accession>A0AAW0D8C3</accession>
<dbReference type="EMBL" id="JAYKXP010000019">
    <property type="protein sequence ID" value="KAK7047694.1"/>
    <property type="molecule type" value="Genomic_DNA"/>
</dbReference>
<proteinExistence type="predicted"/>
<sequence>MPALEPAPERRRSFVLEPIQGRKRKAEQFPGHLQAFNRSPSKLNNRSRRLKTGINARRQGKKKSNEQNQAGSRSDELWDASDNAVDMVLENVDQSDCAGVFHERVQEPGEGDVGSDAYQWFVSLVGDGYLGFIRISNTLFMVQGFDLDHKEGTDHWYHFQARQRGAEMQLTCLCPRGAQRCLHKKFYEEFKDSWFRVSDEESEEEPRGGDPSVVLFSRRLVGIEGDTLLLRFSVEGDSGAVDARSRSIVTYEGNHNGDGRWSCVKDMHMTCMHKKKALALMVRDLGWEGDLDADPSAARMYMAGVVDDANVGGATEKSISYLPILPPEWASLPTDKNLYPRPDPRQDVISVLRLSECSRSACGTHSWKADRPVVERECQIYTLTERLTRVIELQECPSCPAQRQCWIGPDPRQLGLFNYNNSALFTHELLDEYTNHYTSSETPFVAFVLCLGRIYETRGCRFVGEDLFRSAWFAFADLQLLENDMWCPECGPYPESVIWDGVTLAFGKKHLRSSLAPPTQSGRDSPRRPRKRVSAQQWLAVPDEGKRKVRARLLKWIKRWGSKPTRSRKECVAGRFAGLMSQAFLMYDTEDASEEDSEGQSTEDDQEEGRRWSELDEILDALKLAGFDTVANLLHVVFGRNSSGMDWRIKRRYKILFEQLASDDSVLQMVTVEGLQHLNAFVARPSRETATMLVAIPSLMILLESSLNRGRQQWEMLVSLSSWMLKRASEVWERVKGNQGKPLEEIVNASDGADWRQVSH</sequence>
<keyword evidence="4" id="KW-1185">Reference proteome</keyword>
<dbReference type="Pfam" id="PF18717">
    <property type="entry name" value="CxC4"/>
    <property type="match status" value="1"/>
</dbReference>
<evidence type="ECO:0000313" key="3">
    <source>
        <dbReference type="EMBL" id="KAK7047694.1"/>
    </source>
</evidence>
<evidence type="ECO:0000256" key="1">
    <source>
        <dbReference type="SAM" id="MobiDB-lite"/>
    </source>
</evidence>
<evidence type="ECO:0000259" key="2">
    <source>
        <dbReference type="Pfam" id="PF18717"/>
    </source>
</evidence>
<feature type="region of interest" description="Disordered" evidence="1">
    <location>
        <begin position="1"/>
        <end position="77"/>
    </location>
</feature>
<dbReference type="Proteomes" id="UP001383192">
    <property type="component" value="Unassembled WGS sequence"/>
</dbReference>
<comment type="caution">
    <text evidence="3">The sequence shown here is derived from an EMBL/GenBank/DDBJ whole genome shotgun (WGS) entry which is preliminary data.</text>
</comment>
<reference evidence="3 4" key="1">
    <citation type="submission" date="2024-01" db="EMBL/GenBank/DDBJ databases">
        <title>A draft genome for a cacao thread blight-causing isolate of Paramarasmius palmivorus.</title>
        <authorList>
            <person name="Baruah I.K."/>
            <person name="Bukari Y."/>
            <person name="Amoako-Attah I."/>
            <person name="Meinhardt L.W."/>
            <person name="Bailey B.A."/>
            <person name="Cohen S.P."/>
        </authorList>
    </citation>
    <scope>NUCLEOTIDE SEQUENCE [LARGE SCALE GENOMIC DNA]</scope>
    <source>
        <strain evidence="3 4">GH-12</strain>
    </source>
</reference>
<name>A0AAW0D8C3_9AGAR</name>
<evidence type="ECO:0000313" key="4">
    <source>
        <dbReference type="Proteomes" id="UP001383192"/>
    </source>
</evidence>
<organism evidence="3 4">
    <name type="scientific">Paramarasmius palmivorus</name>
    <dbReference type="NCBI Taxonomy" id="297713"/>
    <lineage>
        <taxon>Eukaryota</taxon>
        <taxon>Fungi</taxon>
        <taxon>Dikarya</taxon>
        <taxon>Basidiomycota</taxon>
        <taxon>Agaricomycotina</taxon>
        <taxon>Agaricomycetes</taxon>
        <taxon>Agaricomycetidae</taxon>
        <taxon>Agaricales</taxon>
        <taxon>Marasmiineae</taxon>
        <taxon>Marasmiaceae</taxon>
        <taxon>Paramarasmius</taxon>
    </lineage>
</organism>
<protein>
    <recommendedName>
        <fullName evidence="2">HMG domain-containing protein</fullName>
    </recommendedName>
</protein>
<feature type="region of interest" description="Disordered" evidence="1">
    <location>
        <begin position="513"/>
        <end position="536"/>
    </location>
</feature>
<feature type="domain" description="HMG" evidence="2">
    <location>
        <begin position="352"/>
        <end position="475"/>
    </location>
</feature>
<gene>
    <name evidence="3" type="ORF">VNI00_006462</name>
</gene>
<dbReference type="InterPro" id="IPR040648">
    <property type="entry name" value="HMGXB3_CxC4"/>
</dbReference>
<dbReference type="AlphaFoldDB" id="A0AAW0D8C3"/>